<organism evidence="3 4">
    <name type="scientific">Neocallimastix californiae</name>
    <dbReference type="NCBI Taxonomy" id="1754190"/>
    <lineage>
        <taxon>Eukaryota</taxon>
        <taxon>Fungi</taxon>
        <taxon>Fungi incertae sedis</taxon>
        <taxon>Chytridiomycota</taxon>
        <taxon>Chytridiomycota incertae sedis</taxon>
        <taxon>Neocallimastigomycetes</taxon>
        <taxon>Neocallimastigales</taxon>
        <taxon>Neocallimastigaceae</taxon>
        <taxon>Neocallimastix</taxon>
    </lineage>
</organism>
<dbReference type="OrthoDB" id="2142101at2759"/>
<sequence>MNEDQYTISFNFNYKDKYCVEDTTNYKYFRREKKEDEEDNFLLKSNGFCYKWNEENDCYVENIITFRDDQAFSISEISQTLGCISCCKDCSNHVYMYDLQSLKSKSISNVIQYIDDYKIVTFRNRQSTMDYPILYHTKNKVLRYCSIQKENSPCSNVYTCYPVIPRSIISNEVENDIPNFANIIFILLFIVIVIAIIALIWIVIYVFRTYRRHKKINQIVDVNGEVHENVYDSQEDKEYLSDNYDYCYKQSEEGYNDSNNNDYNNPYNNDDDSKKKRKKKSKRKNKSKSHMSLNKIQNTNNKTEEAEQLD</sequence>
<protein>
    <submittedName>
        <fullName evidence="3">Uncharacterized protein</fullName>
    </submittedName>
</protein>
<keyword evidence="4" id="KW-1185">Reference proteome</keyword>
<feature type="compositionally biased region" description="Basic residues" evidence="1">
    <location>
        <begin position="275"/>
        <end position="289"/>
    </location>
</feature>
<evidence type="ECO:0000256" key="1">
    <source>
        <dbReference type="SAM" id="MobiDB-lite"/>
    </source>
</evidence>
<feature type="transmembrane region" description="Helical" evidence="2">
    <location>
        <begin position="183"/>
        <end position="207"/>
    </location>
</feature>
<feature type="region of interest" description="Disordered" evidence="1">
    <location>
        <begin position="254"/>
        <end position="310"/>
    </location>
</feature>
<keyword evidence="2" id="KW-0472">Membrane</keyword>
<evidence type="ECO:0000313" key="4">
    <source>
        <dbReference type="Proteomes" id="UP000193920"/>
    </source>
</evidence>
<keyword evidence="2" id="KW-0812">Transmembrane</keyword>
<keyword evidence="2" id="KW-1133">Transmembrane helix</keyword>
<feature type="compositionally biased region" description="Polar residues" evidence="1">
    <location>
        <begin position="290"/>
        <end position="301"/>
    </location>
</feature>
<dbReference type="AlphaFoldDB" id="A0A1Y2AMS4"/>
<proteinExistence type="predicted"/>
<feature type="compositionally biased region" description="Low complexity" evidence="1">
    <location>
        <begin position="256"/>
        <end position="268"/>
    </location>
</feature>
<dbReference type="EMBL" id="MCOG01000232">
    <property type="protein sequence ID" value="ORY23600.1"/>
    <property type="molecule type" value="Genomic_DNA"/>
</dbReference>
<evidence type="ECO:0000256" key="2">
    <source>
        <dbReference type="SAM" id="Phobius"/>
    </source>
</evidence>
<gene>
    <name evidence="3" type="ORF">LY90DRAFT_631036</name>
</gene>
<comment type="caution">
    <text evidence="3">The sequence shown here is derived from an EMBL/GenBank/DDBJ whole genome shotgun (WGS) entry which is preliminary data.</text>
</comment>
<dbReference type="Proteomes" id="UP000193920">
    <property type="component" value="Unassembled WGS sequence"/>
</dbReference>
<accession>A0A1Y2AMS4</accession>
<name>A0A1Y2AMS4_9FUNG</name>
<evidence type="ECO:0000313" key="3">
    <source>
        <dbReference type="EMBL" id="ORY23600.1"/>
    </source>
</evidence>
<reference evidence="3 4" key="1">
    <citation type="submission" date="2016-08" db="EMBL/GenBank/DDBJ databases">
        <title>A Parts List for Fungal Cellulosomes Revealed by Comparative Genomics.</title>
        <authorList>
            <consortium name="DOE Joint Genome Institute"/>
            <person name="Haitjema C.H."/>
            <person name="Gilmore S.P."/>
            <person name="Henske J.K."/>
            <person name="Solomon K.V."/>
            <person name="De Groot R."/>
            <person name="Kuo A."/>
            <person name="Mondo S.J."/>
            <person name="Salamov A.A."/>
            <person name="Labutti K."/>
            <person name="Zhao Z."/>
            <person name="Chiniquy J."/>
            <person name="Barry K."/>
            <person name="Brewer H.M."/>
            <person name="Purvine S.O."/>
            <person name="Wright A.T."/>
            <person name="Boxma B."/>
            <person name="Van Alen T."/>
            <person name="Hackstein J.H."/>
            <person name="Baker S.E."/>
            <person name="Grigoriev I.V."/>
            <person name="O'Malley M.A."/>
        </authorList>
    </citation>
    <scope>NUCLEOTIDE SEQUENCE [LARGE SCALE GENOMIC DNA]</scope>
    <source>
        <strain evidence="3 4">G1</strain>
    </source>
</reference>